<keyword evidence="4" id="KW-0342">GTP-binding</keyword>
<feature type="compositionally biased region" description="Basic residues" evidence="8">
    <location>
        <begin position="1"/>
        <end position="11"/>
    </location>
</feature>
<keyword evidence="2" id="KW-0547">Nucleotide-binding</keyword>
<dbReference type="InterPro" id="IPR023179">
    <property type="entry name" value="GTP-bd_ortho_bundle_sf"/>
</dbReference>
<accession>A0A9N9QRX3</accession>
<evidence type="ECO:0000313" key="11">
    <source>
        <dbReference type="Proteomes" id="UP001152799"/>
    </source>
</evidence>
<dbReference type="PRINTS" id="PR00326">
    <property type="entry name" value="GTP1OBG"/>
</dbReference>
<keyword evidence="11" id="KW-1185">Reference proteome</keyword>
<evidence type="ECO:0000256" key="6">
    <source>
        <dbReference type="ARBA" id="ARBA00069022"/>
    </source>
</evidence>
<dbReference type="EMBL" id="OU892284">
    <property type="protein sequence ID" value="CAG9772642.1"/>
    <property type="molecule type" value="Genomic_DNA"/>
</dbReference>
<evidence type="ECO:0000256" key="4">
    <source>
        <dbReference type="ARBA" id="ARBA00023134"/>
    </source>
</evidence>
<name>A0A9N9QRX3_9CUCU</name>
<dbReference type="Gene3D" id="3.40.50.300">
    <property type="entry name" value="P-loop containing nucleotide triphosphate hydrolases"/>
    <property type="match status" value="1"/>
</dbReference>
<evidence type="ECO:0000256" key="8">
    <source>
        <dbReference type="SAM" id="MobiDB-lite"/>
    </source>
</evidence>
<dbReference type="InterPro" id="IPR027417">
    <property type="entry name" value="P-loop_NTPase"/>
</dbReference>
<dbReference type="SUPFAM" id="SSF52540">
    <property type="entry name" value="P-loop containing nucleoside triphosphate hydrolases"/>
    <property type="match status" value="1"/>
</dbReference>
<gene>
    <name evidence="10" type="ORF">CEUTPL_LOCUS13048</name>
</gene>
<dbReference type="InterPro" id="IPR030378">
    <property type="entry name" value="G_CP_dom"/>
</dbReference>
<evidence type="ECO:0000259" key="9">
    <source>
        <dbReference type="PROSITE" id="PS51721"/>
    </source>
</evidence>
<comment type="subcellular location">
    <subcellularLocation>
        <location evidence="1">Nucleus</location>
    </subcellularLocation>
</comment>
<feature type="compositionally biased region" description="Basic and acidic residues" evidence="8">
    <location>
        <begin position="559"/>
        <end position="577"/>
    </location>
</feature>
<proteinExistence type="predicted"/>
<protein>
    <recommendedName>
        <fullName evidence="6">Guanine nucleotide-binding protein-like 3 homolog</fullName>
    </recommendedName>
</protein>
<dbReference type="OrthoDB" id="444945at2759"/>
<evidence type="ECO:0000256" key="3">
    <source>
        <dbReference type="ARBA" id="ARBA00023054"/>
    </source>
</evidence>
<dbReference type="PROSITE" id="PS51721">
    <property type="entry name" value="G_CP"/>
    <property type="match status" value="1"/>
</dbReference>
<dbReference type="PANTHER" id="PTHR11089:SF30">
    <property type="entry name" value="GUANINE NUCLEOTIDE-BINDING PROTEIN-LIKE 3 HOMOLOG"/>
    <property type="match status" value="1"/>
</dbReference>
<dbReference type="Proteomes" id="UP001152799">
    <property type="component" value="Chromosome 8"/>
</dbReference>
<dbReference type="CDD" id="cd00882">
    <property type="entry name" value="Ras_like_GTPase"/>
    <property type="match status" value="1"/>
</dbReference>
<feature type="region of interest" description="Disordered" evidence="8">
    <location>
        <begin position="520"/>
        <end position="541"/>
    </location>
</feature>
<feature type="coiled-coil region" evidence="7">
    <location>
        <begin position="58"/>
        <end position="95"/>
    </location>
</feature>
<feature type="compositionally biased region" description="Basic residues" evidence="8">
    <location>
        <begin position="26"/>
        <end position="46"/>
    </location>
</feature>
<feature type="region of interest" description="Disordered" evidence="8">
    <location>
        <begin position="558"/>
        <end position="577"/>
    </location>
</feature>
<evidence type="ECO:0000256" key="7">
    <source>
        <dbReference type="SAM" id="Coils"/>
    </source>
</evidence>
<reference evidence="10" key="1">
    <citation type="submission" date="2022-01" db="EMBL/GenBank/DDBJ databases">
        <authorList>
            <person name="King R."/>
        </authorList>
    </citation>
    <scope>NUCLEOTIDE SEQUENCE</scope>
</reference>
<keyword evidence="3 7" id="KW-0175">Coiled coil</keyword>
<evidence type="ECO:0000256" key="1">
    <source>
        <dbReference type="ARBA" id="ARBA00004123"/>
    </source>
</evidence>
<dbReference type="InterPro" id="IPR014813">
    <property type="entry name" value="Gnl3_N_dom"/>
</dbReference>
<dbReference type="FunFam" id="1.10.1580.10:FF:000002">
    <property type="entry name" value="Guanine nucleotide-binding protein-like 3 (nucleolar)-like"/>
    <property type="match status" value="1"/>
</dbReference>
<dbReference type="Pfam" id="PF08701">
    <property type="entry name" value="GN3L_Grn1"/>
    <property type="match status" value="1"/>
</dbReference>
<organism evidence="10 11">
    <name type="scientific">Ceutorhynchus assimilis</name>
    <name type="common">cabbage seed weevil</name>
    <dbReference type="NCBI Taxonomy" id="467358"/>
    <lineage>
        <taxon>Eukaryota</taxon>
        <taxon>Metazoa</taxon>
        <taxon>Ecdysozoa</taxon>
        <taxon>Arthropoda</taxon>
        <taxon>Hexapoda</taxon>
        <taxon>Insecta</taxon>
        <taxon>Pterygota</taxon>
        <taxon>Neoptera</taxon>
        <taxon>Endopterygota</taxon>
        <taxon>Coleoptera</taxon>
        <taxon>Polyphaga</taxon>
        <taxon>Cucujiformia</taxon>
        <taxon>Curculionidae</taxon>
        <taxon>Ceutorhynchinae</taxon>
        <taxon>Ceutorhynchus</taxon>
    </lineage>
</organism>
<sequence>MAKNRSKKQSKRQPAAQRYKIEKKVRDHNKKARREAKKNPKNKGRPKVIQVPNICPFKGDILKEVELLRKQKEDEKQKLRELAKVERQKTKENQKAGGLESLIANAQVRGKLHETLTPETTDVKDYDRSTEQSLKQYYKEFRKVIEAADVVLEVVDARDPLGTRCKQVEEAVNKLHGTKRLVLVLNKADLVPRDVLESWLKYLKKRGPVVAFKASVQNQSKNLGQRKFNKSDKGLQGSASIGAELVMSLLANYCRNKGIKTSITVGVVGLPNVGKSSVINSLKRARVCNVGATPGVTRTAQVVQLDSKIKLLDSPGIVFAAGNDSHSSLRNAVKVSALADPITPANAILQRVSKQRMMELYDVTEFSSPEEFYSLKAARTGRFKKGGIPDSLAAAKGLLEDWNSGKIPYYTVPPEEDLDQSSYKIVSEIGKEFDIDSIEKMETDILDKIKQDSDNKSKSFVLDSLGPVDAEEEMEQDIENNELLGENVNIANKKTEKKKQTLRTSRLKKANPEMELEGNLQLNQLKKKQFKKEKKERNRRDKVAMQLSAGLENFNLKSDNLKEGNEDYDFDAHFTES</sequence>
<dbReference type="GO" id="GO:0005730">
    <property type="term" value="C:nucleolus"/>
    <property type="evidence" value="ECO:0007669"/>
    <property type="project" value="UniProtKB-ARBA"/>
</dbReference>
<dbReference type="GO" id="GO:0005525">
    <property type="term" value="F:GTP binding"/>
    <property type="evidence" value="ECO:0007669"/>
    <property type="project" value="UniProtKB-KW"/>
</dbReference>
<dbReference type="Gene3D" id="1.10.1580.10">
    <property type="match status" value="1"/>
</dbReference>
<feature type="region of interest" description="Disordered" evidence="8">
    <location>
        <begin position="1"/>
        <end position="48"/>
    </location>
</feature>
<feature type="domain" description="CP-type G" evidence="9">
    <location>
        <begin position="138"/>
        <end position="320"/>
    </location>
</feature>
<evidence type="ECO:0000313" key="10">
    <source>
        <dbReference type="EMBL" id="CAG9772642.1"/>
    </source>
</evidence>
<dbReference type="InterPro" id="IPR006073">
    <property type="entry name" value="GTP-bd"/>
</dbReference>
<dbReference type="AlphaFoldDB" id="A0A9N9QRX3"/>
<dbReference type="FunFam" id="3.40.50.300:FF:000493">
    <property type="entry name" value="Guanine nucleotide-binding protein-like 3-like protein"/>
    <property type="match status" value="1"/>
</dbReference>
<dbReference type="InterPro" id="IPR050755">
    <property type="entry name" value="TRAFAC_YlqF/YawG_RiboMat"/>
</dbReference>
<dbReference type="CDD" id="cd04178">
    <property type="entry name" value="Nucleostemin_like"/>
    <property type="match status" value="1"/>
</dbReference>
<dbReference type="PANTHER" id="PTHR11089">
    <property type="entry name" value="GTP-BINDING PROTEIN-RELATED"/>
    <property type="match status" value="1"/>
</dbReference>
<keyword evidence="5" id="KW-0539">Nucleus</keyword>
<dbReference type="Pfam" id="PF01926">
    <property type="entry name" value="MMR_HSR1"/>
    <property type="match status" value="1"/>
</dbReference>
<evidence type="ECO:0000256" key="5">
    <source>
        <dbReference type="ARBA" id="ARBA00023242"/>
    </source>
</evidence>
<evidence type="ECO:0000256" key="2">
    <source>
        <dbReference type="ARBA" id="ARBA00022741"/>
    </source>
</evidence>